<gene>
    <name evidence="1" type="ORF">RPERSI_LOCUS10871</name>
</gene>
<dbReference type="Proteomes" id="UP000789920">
    <property type="component" value="Unassembled WGS sequence"/>
</dbReference>
<name>A0ACA9PMX6_9GLOM</name>
<sequence length="52" mass="5857">SCYIRESNISTTLAIEKLAETALWISVFINSTCCINYIPTVNIWPVKAHAQE</sequence>
<protein>
    <submittedName>
        <fullName evidence="1">11776_t:CDS:1</fullName>
    </submittedName>
</protein>
<proteinExistence type="predicted"/>
<organism evidence="1 2">
    <name type="scientific">Racocetra persica</name>
    <dbReference type="NCBI Taxonomy" id="160502"/>
    <lineage>
        <taxon>Eukaryota</taxon>
        <taxon>Fungi</taxon>
        <taxon>Fungi incertae sedis</taxon>
        <taxon>Mucoromycota</taxon>
        <taxon>Glomeromycotina</taxon>
        <taxon>Glomeromycetes</taxon>
        <taxon>Diversisporales</taxon>
        <taxon>Gigasporaceae</taxon>
        <taxon>Racocetra</taxon>
    </lineage>
</organism>
<accession>A0ACA9PMX6</accession>
<evidence type="ECO:0000313" key="1">
    <source>
        <dbReference type="EMBL" id="CAG8715629.1"/>
    </source>
</evidence>
<evidence type="ECO:0000313" key="2">
    <source>
        <dbReference type="Proteomes" id="UP000789920"/>
    </source>
</evidence>
<feature type="non-terminal residue" evidence="1">
    <location>
        <position position="1"/>
    </location>
</feature>
<dbReference type="EMBL" id="CAJVQC010021920">
    <property type="protein sequence ID" value="CAG8715629.1"/>
    <property type="molecule type" value="Genomic_DNA"/>
</dbReference>
<keyword evidence="2" id="KW-1185">Reference proteome</keyword>
<reference evidence="1" key="1">
    <citation type="submission" date="2021-06" db="EMBL/GenBank/DDBJ databases">
        <authorList>
            <person name="Kallberg Y."/>
            <person name="Tangrot J."/>
            <person name="Rosling A."/>
        </authorList>
    </citation>
    <scope>NUCLEOTIDE SEQUENCE</scope>
    <source>
        <strain evidence="1">MA461A</strain>
    </source>
</reference>
<comment type="caution">
    <text evidence="1">The sequence shown here is derived from an EMBL/GenBank/DDBJ whole genome shotgun (WGS) entry which is preliminary data.</text>
</comment>